<proteinExistence type="predicted"/>
<dbReference type="RefSeq" id="WP_052005076.1">
    <property type="nucleotide sequence ID" value="NZ_AZGA01000054.1"/>
</dbReference>
<sequence length="317" mass="36049">MQDNEVRITEVSKDSGYTGAEIYGRPYSNPADAVWVKTVPFNFVYKYFSTQEVGQYTWYNVGKDEWIREDWVSKRVSDVTRKKGVVRVASWINPNNIEVRFSPNGKINFNQNKTNFQPGSEWAYNETVVDDWGLRWYDLGTAQWVSAQQVKDTAEGGWQFPFNNKYLGYNPQTEDGTQFGITGFNRGNYKPNPYFHDGFDFGNVRYGSGSTFNAVHEGDIIFAGPRYDQGLKMVILEDIGDALVIYQEFSDSLNDILVSAGTHVTAGQPIGRLGSYHMHLGISKEKQFNQALAYSFDPNAGIWYSPIATIQNQKLTF</sequence>
<dbReference type="Proteomes" id="UP000051236">
    <property type="component" value="Unassembled WGS sequence"/>
</dbReference>
<evidence type="ECO:0000313" key="3">
    <source>
        <dbReference type="Proteomes" id="UP000051236"/>
    </source>
</evidence>
<protein>
    <recommendedName>
        <fullName evidence="1">M23ase beta-sheet core domain-containing protein</fullName>
    </recommendedName>
</protein>
<evidence type="ECO:0000313" key="2">
    <source>
        <dbReference type="EMBL" id="KRM33389.1"/>
    </source>
</evidence>
<dbReference type="InterPro" id="IPR011055">
    <property type="entry name" value="Dup_hybrid_motif"/>
</dbReference>
<keyword evidence="3" id="KW-1185">Reference proteome</keyword>
<gene>
    <name evidence="2" type="ORF">FC83_GL002958</name>
</gene>
<comment type="caution">
    <text evidence="2">The sequence shown here is derived from an EMBL/GenBank/DDBJ whole genome shotgun (WGS) entry which is preliminary data.</text>
</comment>
<dbReference type="PATRIC" id="fig|1423734.3.peg.3007"/>
<feature type="domain" description="M23ase beta-sheet core" evidence="1">
    <location>
        <begin position="195"/>
        <end position="282"/>
    </location>
</feature>
<dbReference type="Gene3D" id="2.70.70.10">
    <property type="entry name" value="Glucose Permease (Domain IIA)"/>
    <property type="match status" value="1"/>
</dbReference>
<dbReference type="InterPro" id="IPR016047">
    <property type="entry name" value="M23ase_b-sheet_dom"/>
</dbReference>
<dbReference type="Pfam" id="PF01551">
    <property type="entry name" value="Peptidase_M23"/>
    <property type="match status" value="1"/>
</dbReference>
<organism evidence="2 3">
    <name type="scientific">Agrilactobacillus composti DSM 18527 = JCM 14202</name>
    <dbReference type="NCBI Taxonomy" id="1423734"/>
    <lineage>
        <taxon>Bacteria</taxon>
        <taxon>Bacillati</taxon>
        <taxon>Bacillota</taxon>
        <taxon>Bacilli</taxon>
        <taxon>Lactobacillales</taxon>
        <taxon>Lactobacillaceae</taxon>
        <taxon>Agrilactobacillus</taxon>
    </lineage>
</organism>
<evidence type="ECO:0000259" key="1">
    <source>
        <dbReference type="Pfam" id="PF01551"/>
    </source>
</evidence>
<dbReference type="OrthoDB" id="117366at2"/>
<dbReference type="SUPFAM" id="SSF51261">
    <property type="entry name" value="Duplicated hybrid motif"/>
    <property type="match status" value="1"/>
</dbReference>
<dbReference type="STRING" id="1423734.FC83_GL002958"/>
<dbReference type="AlphaFoldDB" id="X0PUI6"/>
<name>X0PUI6_9LACO</name>
<dbReference type="eggNOG" id="COG0739">
    <property type="taxonomic scope" value="Bacteria"/>
</dbReference>
<accession>X0PUI6</accession>
<reference evidence="2 3" key="1">
    <citation type="journal article" date="2015" name="Genome Announc.">
        <title>Expanding the biotechnology potential of lactobacilli through comparative genomics of 213 strains and associated genera.</title>
        <authorList>
            <person name="Sun Z."/>
            <person name="Harris H.M."/>
            <person name="McCann A."/>
            <person name="Guo C."/>
            <person name="Argimon S."/>
            <person name="Zhang W."/>
            <person name="Yang X."/>
            <person name="Jeffery I.B."/>
            <person name="Cooney J.C."/>
            <person name="Kagawa T.F."/>
            <person name="Liu W."/>
            <person name="Song Y."/>
            <person name="Salvetti E."/>
            <person name="Wrobel A."/>
            <person name="Rasinkangas P."/>
            <person name="Parkhill J."/>
            <person name="Rea M.C."/>
            <person name="O'Sullivan O."/>
            <person name="Ritari J."/>
            <person name="Douillard F.P."/>
            <person name="Paul Ross R."/>
            <person name="Yang R."/>
            <person name="Briner A.E."/>
            <person name="Felis G.E."/>
            <person name="de Vos W.M."/>
            <person name="Barrangou R."/>
            <person name="Klaenhammer T.R."/>
            <person name="Caufield P.W."/>
            <person name="Cui Y."/>
            <person name="Zhang H."/>
            <person name="O'Toole P.W."/>
        </authorList>
    </citation>
    <scope>NUCLEOTIDE SEQUENCE [LARGE SCALE GENOMIC DNA]</scope>
    <source>
        <strain evidence="2 3">DSM 18527</strain>
    </source>
</reference>
<dbReference type="EMBL" id="AZGA01000054">
    <property type="protein sequence ID" value="KRM33389.1"/>
    <property type="molecule type" value="Genomic_DNA"/>
</dbReference>
<dbReference type="CDD" id="cd12797">
    <property type="entry name" value="M23_peptidase"/>
    <property type="match status" value="1"/>
</dbReference>